<dbReference type="CDD" id="cd00293">
    <property type="entry name" value="USP-like"/>
    <property type="match status" value="1"/>
</dbReference>
<feature type="region of interest" description="Disordered" evidence="2">
    <location>
        <begin position="38"/>
        <end position="58"/>
    </location>
</feature>
<sequence>MTRTVVVGTDGSAPSLAAVRWAAGAAYAHGLPLRVTHVAPPSASGSRGGDEGAGPPPWHAARERMVREVRARLDAEHPGLHTAGDVIRDDDVAGGLASAAAWAELLVLGTRGEGGFDGLLLGSTALGVLRRAPCPVALVPQVTAEEPPLSCGPLGPEVALGLDAREPDHEALAYAFGEAALHGLPLHVVHVWDLVPRHDPWQP</sequence>
<dbReference type="PANTHER" id="PTHR46268">
    <property type="entry name" value="STRESS RESPONSE PROTEIN NHAX"/>
    <property type="match status" value="1"/>
</dbReference>
<protein>
    <recommendedName>
        <fullName evidence="3">UspA domain-containing protein</fullName>
    </recommendedName>
</protein>
<feature type="domain" description="UspA" evidence="3">
    <location>
        <begin position="1"/>
        <end position="140"/>
    </location>
</feature>
<proteinExistence type="inferred from homology"/>
<evidence type="ECO:0000313" key="4">
    <source>
        <dbReference type="EMBL" id="GAA2067171.1"/>
    </source>
</evidence>
<dbReference type="EMBL" id="BAAAPE010000002">
    <property type="protein sequence ID" value="GAA2067171.1"/>
    <property type="molecule type" value="Genomic_DNA"/>
</dbReference>
<dbReference type="Proteomes" id="UP001500016">
    <property type="component" value="Unassembled WGS sequence"/>
</dbReference>
<organism evidence="4 5">
    <name type="scientific">Streptomyces albiaxialis</name>
    <dbReference type="NCBI Taxonomy" id="329523"/>
    <lineage>
        <taxon>Bacteria</taxon>
        <taxon>Bacillati</taxon>
        <taxon>Actinomycetota</taxon>
        <taxon>Actinomycetes</taxon>
        <taxon>Kitasatosporales</taxon>
        <taxon>Streptomycetaceae</taxon>
        <taxon>Streptomyces</taxon>
    </lineage>
</organism>
<dbReference type="InterPro" id="IPR006015">
    <property type="entry name" value="Universal_stress_UspA"/>
</dbReference>
<accession>A0ABN2VPF7</accession>
<evidence type="ECO:0000313" key="5">
    <source>
        <dbReference type="Proteomes" id="UP001500016"/>
    </source>
</evidence>
<evidence type="ECO:0000256" key="1">
    <source>
        <dbReference type="ARBA" id="ARBA00008791"/>
    </source>
</evidence>
<evidence type="ECO:0000259" key="3">
    <source>
        <dbReference type="Pfam" id="PF00582"/>
    </source>
</evidence>
<dbReference type="Pfam" id="PF00582">
    <property type="entry name" value="Usp"/>
    <property type="match status" value="1"/>
</dbReference>
<dbReference type="InterPro" id="IPR014729">
    <property type="entry name" value="Rossmann-like_a/b/a_fold"/>
</dbReference>
<comment type="caution">
    <text evidence="4">The sequence shown here is derived from an EMBL/GenBank/DDBJ whole genome shotgun (WGS) entry which is preliminary data.</text>
</comment>
<dbReference type="Gene3D" id="3.40.50.620">
    <property type="entry name" value="HUPs"/>
    <property type="match status" value="2"/>
</dbReference>
<dbReference type="PRINTS" id="PR01438">
    <property type="entry name" value="UNVRSLSTRESS"/>
</dbReference>
<dbReference type="InterPro" id="IPR006016">
    <property type="entry name" value="UspA"/>
</dbReference>
<comment type="similarity">
    <text evidence="1">Belongs to the universal stress protein A family.</text>
</comment>
<gene>
    <name evidence="4" type="ORF">GCM10009801_14280</name>
</gene>
<dbReference type="PANTHER" id="PTHR46268:SF6">
    <property type="entry name" value="UNIVERSAL STRESS PROTEIN UP12"/>
    <property type="match status" value="1"/>
</dbReference>
<evidence type="ECO:0000256" key="2">
    <source>
        <dbReference type="SAM" id="MobiDB-lite"/>
    </source>
</evidence>
<reference evidence="4 5" key="1">
    <citation type="journal article" date="2019" name="Int. J. Syst. Evol. Microbiol.">
        <title>The Global Catalogue of Microorganisms (GCM) 10K type strain sequencing project: providing services to taxonomists for standard genome sequencing and annotation.</title>
        <authorList>
            <consortium name="The Broad Institute Genomics Platform"/>
            <consortium name="The Broad Institute Genome Sequencing Center for Infectious Disease"/>
            <person name="Wu L."/>
            <person name="Ma J."/>
        </authorList>
    </citation>
    <scope>NUCLEOTIDE SEQUENCE [LARGE SCALE GENOMIC DNA]</scope>
    <source>
        <strain evidence="4 5">JCM 15478</strain>
    </source>
</reference>
<dbReference type="SUPFAM" id="SSF52402">
    <property type="entry name" value="Adenine nucleotide alpha hydrolases-like"/>
    <property type="match status" value="1"/>
</dbReference>
<keyword evidence="5" id="KW-1185">Reference proteome</keyword>
<name>A0ABN2VPF7_9ACTN</name>
<dbReference type="RefSeq" id="WP_344525176.1">
    <property type="nucleotide sequence ID" value="NZ_BAAAPE010000002.1"/>
</dbReference>